<dbReference type="HOGENOM" id="CLU_008321_2_0_1"/>
<sequence>MPPRLNKRQQREQEELLALGKTPDVGGGTSEDEEVTAPIIATASPGFAALFSPEDEIDQLDDSENENSSLPTKPKKKKKKAKAAATPDPVTTEQDSKGSESPRTSQASNANPKTTPKKAKAKAKKNDDKDDLDQALAELSVKYPELKKIASSPSSSSDFSHHQSLASLLAVSLSHLDSEAELRKFFGSKVVIAAKSGSSGTTGTSRRQAGTQRSQLTRPQSSWWPAKLREGLTLRPLTEDELEKQDRFGSHASGDKYWTVEYSKKYKSVTMAFMQAVMAGDPSAFTPILKKLPWHADTLLQLSEVYRHQEDYSQAVDFVECALFTYERSFVGAFSFSTGVNRLDFDRVENRPFFLALHRQATDLQRRGCVRTAFEFARLLYSLDPWSDPHGALFHLDYLAIKSGMSHWLLDIWNEFHSRSRGKETRSNYSNPSNLPGWAFARALAIRMREESGKEKSPGDSTDALKQAILGFPSVVVLLADKADITLSSEIRSQKAFKIHTDASGLSPAEAVLHALSHLYAQRSASLWKPTKYASWFASTVAAVLPTLSSQRSSPSRDKLLELYSSPDARYPVYRHLLVLESSCRSLFPFIPREVLNIKQLACDPLPPLTSITEYNEEFFKGSEDVFAIRPRTRRNRVADQRALERFLPDPAFRAQLQGFFDAHPRFAERFPEGIVQFVQMLGNLPDGVLEDMMAAEAMGEGGAWAGGMPGQLPGDEVNVFLPGIDGIDVDAEDPLQGDAHAEYMHEDDGDIEDEPDDEDGDDEDDEETDIAPLPVRVIRNLMNRFWGISGHAGNDDESSEESGGEMPGAGADDVD</sequence>
<feature type="compositionally biased region" description="Basic residues" evidence="1">
    <location>
        <begin position="73"/>
        <end position="82"/>
    </location>
</feature>
<evidence type="ECO:0008006" key="4">
    <source>
        <dbReference type="Google" id="ProtNLM"/>
    </source>
</evidence>
<protein>
    <recommendedName>
        <fullName evidence="4">Transcription factor 25</fullName>
    </recommendedName>
</protein>
<evidence type="ECO:0000256" key="1">
    <source>
        <dbReference type="SAM" id="MobiDB-lite"/>
    </source>
</evidence>
<dbReference type="InParanoid" id="F8QH71"/>
<keyword evidence="3" id="KW-1185">Reference proteome</keyword>
<feature type="region of interest" description="Disordered" evidence="1">
    <location>
        <begin position="196"/>
        <end position="220"/>
    </location>
</feature>
<dbReference type="AlphaFoldDB" id="F8QH71"/>
<feature type="region of interest" description="Disordered" evidence="1">
    <location>
        <begin position="744"/>
        <end position="776"/>
    </location>
</feature>
<dbReference type="OrthoDB" id="205993at2759"/>
<dbReference type="Pfam" id="PF04910">
    <property type="entry name" value="Tcf25"/>
    <property type="match status" value="1"/>
</dbReference>
<feature type="region of interest" description="Disordered" evidence="1">
    <location>
        <begin position="789"/>
        <end position="816"/>
    </location>
</feature>
<evidence type="ECO:0000313" key="2">
    <source>
        <dbReference type="EMBL" id="EGN92320.1"/>
    </source>
</evidence>
<dbReference type="eggNOG" id="KOG2422">
    <property type="taxonomic scope" value="Eukaryota"/>
</dbReference>
<dbReference type="Proteomes" id="UP000008063">
    <property type="component" value="Unassembled WGS sequence"/>
</dbReference>
<organism evidence="3">
    <name type="scientific">Serpula lacrymans var. lacrymans (strain S7.3)</name>
    <name type="common">Dry rot fungus</name>
    <dbReference type="NCBI Taxonomy" id="936435"/>
    <lineage>
        <taxon>Eukaryota</taxon>
        <taxon>Fungi</taxon>
        <taxon>Dikarya</taxon>
        <taxon>Basidiomycota</taxon>
        <taxon>Agaricomycotina</taxon>
        <taxon>Agaricomycetes</taxon>
        <taxon>Agaricomycetidae</taxon>
        <taxon>Boletales</taxon>
        <taxon>Coniophorineae</taxon>
        <taxon>Serpulaceae</taxon>
        <taxon>Serpula</taxon>
    </lineage>
</organism>
<proteinExistence type="predicted"/>
<dbReference type="GO" id="GO:1990112">
    <property type="term" value="C:RQC complex"/>
    <property type="evidence" value="ECO:0007669"/>
    <property type="project" value="TreeGrafter"/>
</dbReference>
<feature type="compositionally biased region" description="Acidic residues" evidence="1">
    <location>
        <begin position="748"/>
        <end position="770"/>
    </location>
</feature>
<dbReference type="STRING" id="936435.F8QH71"/>
<reference evidence="3" key="1">
    <citation type="journal article" date="2011" name="Science">
        <title>The plant cell wall-decomposing machinery underlies the functional diversity of forest fungi.</title>
        <authorList>
            <person name="Eastwood D.C."/>
            <person name="Floudas D."/>
            <person name="Binder M."/>
            <person name="Majcherczyk A."/>
            <person name="Schneider P."/>
            <person name="Aerts A."/>
            <person name="Asiegbu F.O."/>
            <person name="Baker S.E."/>
            <person name="Barry K."/>
            <person name="Bendiksby M."/>
            <person name="Blumentritt M."/>
            <person name="Coutinho P.M."/>
            <person name="Cullen D."/>
            <person name="de Vries R.P."/>
            <person name="Gathman A."/>
            <person name="Goodell B."/>
            <person name="Henrissat B."/>
            <person name="Ihrmark K."/>
            <person name="Kauserud H."/>
            <person name="Kohler A."/>
            <person name="LaButti K."/>
            <person name="Lapidus A."/>
            <person name="Lavin J.L."/>
            <person name="Lee Y.-H."/>
            <person name="Lindquist E."/>
            <person name="Lilly W."/>
            <person name="Lucas S."/>
            <person name="Morin E."/>
            <person name="Murat C."/>
            <person name="Oguiza J.A."/>
            <person name="Park J."/>
            <person name="Pisabarro A.G."/>
            <person name="Riley R."/>
            <person name="Rosling A."/>
            <person name="Salamov A."/>
            <person name="Schmidt O."/>
            <person name="Schmutz J."/>
            <person name="Skrede I."/>
            <person name="Stenlid J."/>
            <person name="Wiebenga A."/>
            <person name="Xie X."/>
            <person name="Kuees U."/>
            <person name="Hibbett D.S."/>
            <person name="Hoffmeister D."/>
            <person name="Hoegberg N."/>
            <person name="Martin F."/>
            <person name="Grigoriev I.V."/>
            <person name="Watkinson S.C."/>
        </authorList>
    </citation>
    <scope>NUCLEOTIDE SEQUENCE [LARGE SCALE GENOMIC DNA]</scope>
    <source>
        <strain evidence="3">strain S7.3</strain>
    </source>
</reference>
<dbReference type="PANTHER" id="PTHR22684">
    <property type="entry name" value="NULP1-RELATED"/>
    <property type="match status" value="1"/>
</dbReference>
<gene>
    <name evidence="2" type="ORF">SERLA73DRAFT_172969</name>
</gene>
<dbReference type="OMA" id="IWGKMPP"/>
<dbReference type="PANTHER" id="PTHR22684:SF0">
    <property type="entry name" value="RIBOSOME QUALITY CONTROL COMPLEX SUBUNIT TCF25"/>
    <property type="match status" value="1"/>
</dbReference>
<feature type="compositionally biased region" description="Acidic residues" evidence="1">
    <location>
        <begin position="53"/>
        <end position="65"/>
    </location>
</feature>
<dbReference type="GO" id="GO:1990116">
    <property type="term" value="P:ribosome-associated ubiquitin-dependent protein catabolic process"/>
    <property type="evidence" value="ECO:0007669"/>
    <property type="project" value="TreeGrafter"/>
</dbReference>
<dbReference type="FunCoup" id="F8QH71">
    <property type="interactions" value="424"/>
</dbReference>
<dbReference type="GO" id="GO:0072344">
    <property type="term" value="P:rescue of stalled ribosome"/>
    <property type="evidence" value="ECO:0007669"/>
    <property type="project" value="TreeGrafter"/>
</dbReference>
<feature type="compositionally biased region" description="Low complexity" evidence="1">
    <location>
        <begin position="196"/>
        <end position="213"/>
    </location>
</feature>
<name>F8QH71_SERL3</name>
<dbReference type="InterPro" id="IPR006994">
    <property type="entry name" value="TCF25/Rqc1"/>
</dbReference>
<evidence type="ECO:0000313" key="3">
    <source>
        <dbReference type="Proteomes" id="UP000008063"/>
    </source>
</evidence>
<feature type="compositionally biased region" description="Low complexity" evidence="1">
    <location>
        <begin position="83"/>
        <end position="92"/>
    </location>
</feature>
<dbReference type="EMBL" id="GL945507">
    <property type="protein sequence ID" value="EGN92320.1"/>
    <property type="molecule type" value="Genomic_DNA"/>
</dbReference>
<accession>F8QH71</accession>
<feature type="region of interest" description="Disordered" evidence="1">
    <location>
        <begin position="1"/>
        <end position="132"/>
    </location>
</feature>